<keyword evidence="2" id="KW-0472">Membrane</keyword>
<comment type="caution">
    <text evidence="3">The sequence shown here is derived from an EMBL/GenBank/DDBJ whole genome shotgun (WGS) entry which is preliminary data.</text>
</comment>
<protein>
    <submittedName>
        <fullName evidence="3">Uncharacterized protein</fullName>
    </submittedName>
</protein>
<dbReference type="RefSeq" id="WP_405341514.1">
    <property type="nucleotide sequence ID" value="NZ_JBANFI010000014.1"/>
</dbReference>
<keyword evidence="2" id="KW-1133">Transmembrane helix</keyword>
<feature type="transmembrane region" description="Helical" evidence="2">
    <location>
        <begin position="6"/>
        <end position="24"/>
    </location>
</feature>
<evidence type="ECO:0000313" key="4">
    <source>
        <dbReference type="Proteomes" id="UP001621714"/>
    </source>
</evidence>
<proteinExistence type="predicted"/>
<keyword evidence="1" id="KW-0175">Coiled coil</keyword>
<dbReference type="Proteomes" id="UP001621714">
    <property type="component" value="Unassembled WGS sequence"/>
</dbReference>
<accession>A0ABW8PZY5</accession>
<evidence type="ECO:0000256" key="2">
    <source>
        <dbReference type="SAM" id="Phobius"/>
    </source>
</evidence>
<name>A0ABW8PZY5_9GAMM</name>
<keyword evidence="4" id="KW-1185">Reference proteome</keyword>
<evidence type="ECO:0000313" key="3">
    <source>
        <dbReference type="EMBL" id="MFK7161864.1"/>
    </source>
</evidence>
<keyword evidence="2" id="KW-0812">Transmembrane</keyword>
<organism evidence="3 4">
    <name type="scientific">Marinospirillum alkalitolerans</name>
    <dbReference type="NCBI Taxonomy" id="3123374"/>
    <lineage>
        <taxon>Bacteria</taxon>
        <taxon>Pseudomonadati</taxon>
        <taxon>Pseudomonadota</taxon>
        <taxon>Gammaproteobacteria</taxon>
        <taxon>Oceanospirillales</taxon>
        <taxon>Oceanospirillaceae</taxon>
        <taxon>Marinospirillum</taxon>
    </lineage>
</organism>
<feature type="coiled-coil region" evidence="1">
    <location>
        <begin position="37"/>
        <end position="64"/>
    </location>
</feature>
<gene>
    <name evidence="3" type="ORF">V6U78_12540</name>
</gene>
<reference evidence="3 4" key="1">
    <citation type="submission" date="2024-02" db="EMBL/GenBank/DDBJ databases">
        <title>Marinospirillum sp. MEB 164 isolated from Lonar lake sediment.</title>
        <authorList>
            <person name="Joshi A."/>
            <person name="Thite S."/>
        </authorList>
    </citation>
    <scope>NUCLEOTIDE SEQUENCE [LARGE SCALE GENOMIC DNA]</scope>
    <source>
        <strain evidence="3 4">MEB164</strain>
    </source>
</reference>
<evidence type="ECO:0000256" key="1">
    <source>
        <dbReference type="SAM" id="Coils"/>
    </source>
</evidence>
<sequence>MSWIPALTTTTVFGLLIGVVIWLSRNLIITRLTNSVRHEYDVKIEKLRDELGSKQKQIEALRSGALSGIVNRQSVLYQRQVSAVEQLWGGVIQMAPAKGIATQMALFKFENTAKAAAENPQLQQLFETMGAQFDKSCLLTVEANKSRPFVTPIAWAYFYAYQTILGHYVAKMLILQQGFRDAAKLIDHENITKIIKAALPHQAENIDRFGHEMFHLFIDELENNLLLELRRIIEGSHANDENVRQANQILKAVEDLQAQGDQPEGDA</sequence>
<dbReference type="EMBL" id="JBANFI010000014">
    <property type="protein sequence ID" value="MFK7161864.1"/>
    <property type="molecule type" value="Genomic_DNA"/>
</dbReference>